<dbReference type="GO" id="GO:0000127">
    <property type="term" value="C:transcription factor TFIIIC complex"/>
    <property type="evidence" value="ECO:0007669"/>
    <property type="project" value="InterPro"/>
</dbReference>
<dbReference type="AlphaFoldDB" id="A0A6A5QN79"/>
<dbReference type="OrthoDB" id="6021743at2759"/>
<evidence type="ECO:0000256" key="1">
    <source>
        <dbReference type="SAM" id="MobiDB-lite"/>
    </source>
</evidence>
<accession>A0A6A5QN79</accession>
<evidence type="ECO:0000313" key="5">
    <source>
        <dbReference type="Proteomes" id="UP000800096"/>
    </source>
</evidence>
<feature type="domain" description="Transcription factor IIIC putative zinc-finger" evidence="3">
    <location>
        <begin position="669"/>
        <end position="820"/>
    </location>
</feature>
<evidence type="ECO:0000259" key="3">
    <source>
        <dbReference type="Pfam" id="PF12660"/>
    </source>
</evidence>
<dbReference type="Pfam" id="PF12660">
    <property type="entry name" value="zf-TFIIIC"/>
    <property type="match status" value="1"/>
</dbReference>
<evidence type="ECO:0000259" key="2">
    <source>
        <dbReference type="Pfam" id="PF12657"/>
    </source>
</evidence>
<reference evidence="4" key="1">
    <citation type="journal article" date="2020" name="Stud. Mycol.">
        <title>101 Dothideomycetes genomes: a test case for predicting lifestyles and emergence of pathogens.</title>
        <authorList>
            <person name="Haridas S."/>
            <person name="Albert R."/>
            <person name="Binder M."/>
            <person name="Bloem J."/>
            <person name="Labutti K."/>
            <person name="Salamov A."/>
            <person name="Andreopoulos B."/>
            <person name="Baker S."/>
            <person name="Barry K."/>
            <person name="Bills G."/>
            <person name="Bluhm B."/>
            <person name="Cannon C."/>
            <person name="Castanera R."/>
            <person name="Culley D."/>
            <person name="Daum C."/>
            <person name="Ezra D."/>
            <person name="Gonzalez J."/>
            <person name="Henrissat B."/>
            <person name="Kuo A."/>
            <person name="Liang C."/>
            <person name="Lipzen A."/>
            <person name="Lutzoni F."/>
            <person name="Magnuson J."/>
            <person name="Mondo S."/>
            <person name="Nolan M."/>
            <person name="Ohm R."/>
            <person name="Pangilinan J."/>
            <person name="Park H.-J."/>
            <person name="Ramirez L."/>
            <person name="Alfaro M."/>
            <person name="Sun H."/>
            <person name="Tritt A."/>
            <person name="Yoshinaga Y."/>
            <person name="Zwiers L.-H."/>
            <person name="Turgeon B."/>
            <person name="Goodwin S."/>
            <person name="Spatafora J."/>
            <person name="Crous P."/>
            <person name="Grigoriev I."/>
        </authorList>
    </citation>
    <scope>NUCLEOTIDE SEQUENCE</scope>
    <source>
        <strain evidence="4">HMLAC05119</strain>
    </source>
</reference>
<keyword evidence="5" id="KW-1185">Reference proteome</keyword>
<dbReference type="GO" id="GO:0004402">
    <property type="term" value="F:histone acetyltransferase activity"/>
    <property type="evidence" value="ECO:0007669"/>
    <property type="project" value="InterPro"/>
</dbReference>
<dbReference type="InterPro" id="IPR024761">
    <property type="entry name" value="TFIIIC_delta_N"/>
</dbReference>
<name>A0A6A5QN79_AMPQU</name>
<dbReference type="InterPro" id="IPR044230">
    <property type="entry name" value="GTF3C4"/>
</dbReference>
<dbReference type="Proteomes" id="UP000800096">
    <property type="component" value="Unassembled WGS sequence"/>
</dbReference>
<dbReference type="PANTHER" id="PTHR15496:SF2">
    <property type="entry name" value="GENERAL TRANSCRIPTION FACTOR 3C POLYPEPTIDE 4"/>
    <property type="match status" value="1"/>
</dbReference>
<feature type="compositionally biased region" description="Polar residues" evidence="1">
    <location>
        <begin position="779"/>
        <end position="792"/>
    </location>
</feature>
<proteinExistence type="predicted"/>
<gene>
    <name evidence="4" type="ORF">BDU57DRAFT_447453</name>
</gene>
<dbReference type="InterPro" id="IPR024764">
    <property type="entry name" value="TFIIIC_Znf"/>
</dbReference>
<feature type="region of interest" description="Disordered" evidence="1">
    <location>
        <begin position="767"/>
        <end position="795"/>
    </location>
</feature>
<dbReference type="PANTHER" id="PTHR15496">
    <property type="entry name" value="GENERAL TRANSCRIPTION FACTOR 3C POLYPEPTIDE 4 FAMILY"/>
    <property type="match status" value="1"/>
</dbReference>
<protein>
    <submittedName>
        <fullName evidence="4">Transcription factor IIIC subunit delta N-term-domain-containing protein</fullName>
    </submittedName>
</protein>
<sequence length="822" mass="91781">MSDVTELRCWPSCTDGLDWSQDGIIALASDERVELLFPNTVTYDRDQEVAQWQHISLQVPWFTNEELPIKEPAPLANYSIGEEISASTPIAIAWSPPGLAKHRRCALAALTANLVLSIWSNDGKPHDGACWDRRLIVNNALHEYFSIRASDLSEHADSLHDEQMRMKTRIRAFSWAPSMRNPDASSTLGTQLSWGRHMLAVCNDYNQIVVVAVESPTSTYGSNQGWSAQVLTHLSLTPDSDSEVTIPRFFRDELMQQKHISHVSWSPWYIQGEQYHSVIVYATNEDVRARIVTYRQEIFSFRDEITYPKIEMRYNGPMKWSPTVDEESLSLALFTLKGLICLKISKHDASILERSTHDLDGRWDKVSGAVWDTTHRPTPHIHFSSLLSTIQNPTAALDVSTTPFKRLDPPNWRKLIVEKAVEFSVTNDLAGNIKMKVWGLSTSPLGDFIAACHSVHPSDMIEYGSPNDRRGTIAISAMHQYGEMLRSSPAQDVSAESVLFTLKRLVENTVEDSDHMSAFVENMAERQFRIYGPTDANTNGASSPSFVRHDFGMLVQNLKRIAFFDPNTLKDRYTILAAQACNKKSTNNLERTLIAYRLANIFQELPAPLSESSFSADIRTHHQMMIALVQNLIATNDSTAEVTQTEEPEAIESISDAHNISIQPANDEMDICDFCSAPIRFTDPRNASCTNGHQFPRCGLSFIAIQAPGITKYCGICNTPFFNEEFIITQQVEETPQSQPCQDDVSEMNGTLDSATIAQADVSNVVSARPDNDGDPNDAGQTQTAPSPSVDTRSTRELPATFSRLLFHACDVCIYCGGKFVG</sequence>
<dbReference type="Pfam" id="PF12657">
    <property type="entry name" value="TFIIIC_delta"/>
    <property type="match status" value="1"/>
</dbReference>
<dbReference type="GO" id="GO:0006384">
    <property type="term" value="P:transcription initiation at RNA polymerase III promoter"/>
    <property type="evidence" value="ECO:0007669"/>
    <property type="project" value="InterPro"/>
</dbReference>
<feature type="domain" description="Transcription factor IIIC 90kDa subunit N-terminal" evidence="2">
    <location>
        <begin position="19"/>
        <end position="476"/>
    </location>
</feature>
<evidence type="ECO:0000313" key="4">
    <source>
        <dbReference type="EMBL" id="KAF1916260.1"/>
    </source>
</evidence>
<dbReference type="EMBL" id="ML979135">
    <property type="protein sequence ID" value="KAF1916260.1"/>
    <property type="molecule type" value="Genomic_DNA"/>
</dbReference>
<organism evidence="4 5">
    <name type="scientific">Ampelomyces quisqualis</name>
    <name type="common">Powdery mildew agent</name>
    <dbReference type="NCBI Taxonomy" id="50730"/>
    <lineage>
        <taxon>Eukaryota</taxon>
        <taxon>Fungi</taxon>
        <taxon>Dikarya</taxon>
        <taxon>Ascomycota</taxon>
        <taxon>Pezizomycotina</taxon>
        <taxon>Dothideomycetes</taxon>
        <taxon>Pleosporomycetidae</taxon>
        <taxon>Pleosporales</taxon>
        <taxon>Pleosporineae</taxon>
        <taxon>Phaeosphaeriaceae</taxon>
        <taxon>Ampelomyces</taxon>
    </lineage>
</organism>